<dbReference type="AlphaFoldDB" id="A0A433PB26"/>
<protein>
    <submittedName>
        <fullName evidence="2">Ubiquitin-related domain-containing protein</fullName>
    </submittedName>
</protein>
<dbReference type="PROSITE" id="PS50053">
    <property type="entry name" value="UBIQUITIN_2"/>
    <property type="match status" value="1"/>
</dbReference>
<feature type="domain" description="Ubiquitin-like" evidence="1">
    <location>
        <begin position="7"/>
        <end position="82"/>
    </location>
</feature>
<accession>A0A433PB26</accession>
<dbReference type="SMART" id="SM00213">
    <property type="entry name" value="UBQ"/>
    <property type="match status" value="1"/>
</dbReference>
<dbReference type="GO" id="GO:0006511">
    <property type="term" value="P:ubiquitin-dependent protein catabolic process"/>
    <property type="evidence" value="ECO:0007669"/>
    <property type="project" value="TreeGrafter"/>
</dbReference>
<comment type="caution">
    <text evidence="2">The sequence shown here is derived from an EMBL/GenBank/DDBJ whole genome shotgun (WGS) entry which is preliminary data.</text>
</comment>
<dbReference type="InterPro" id="IPR000626">
    <property type="entry name" value="Ubiquitin-like_dom"/>
</dbReference>
<organism evidence="2 3">
    <name type="scientific">Jimgerdemannia flammicorona</name>
    <dbReference type="NCBI Taxonomy" id="994334"/>
    <lineage>
        <taxon>Eukaryota</taxon>
        <taxon>Fungi</taxon>
        <taxon>Fungi incertae sedis</taxon>
        <taxon>Mucoromycota</taxon>
        <taxon>Mucoromycotina</taxon>
        <taxon>Endogonomycetes</taxon>
        <taxon>Endogonales</taxon>
        <taxon>Endogonaceae</taxon>
        <taxon>Jimgerdemannia</taxon>
    </lineage>
</organism>
<dbReference type="InterPro" id="IPR029071">
    <property type="entry name" value="Ubiquitin-like_domsf"/>
</dbReference>
<dbReference type="Proteomes" id="UP000274822">
    <property type="component" value="Unassembled WGS sequence"/>
</dbReference>
<dbReference type="PANTHER" id="PTHR10677:SF3">
    <property type="entry name" value="FI07626P-RELATED"/>
    <property type="match status" value="1"/>
</dbReference>
<dbReference type="GO" id="GO:0031593">
    <property type="term" value="F:polyubiquitin modification-dependent protein binding"/>
    <property type="evidence" value="ECO:0007669"/>
    <property type="project" value="TreeGrafter"/>
</dbReference>
<feature type="non-terminal residue" evidence="2">
    <location>
        <position position="86"/>
    </location>
</feature>
<dbReference type="Pfam" id="PF00240">
    <property type="entry name" value="ubiquitin"/>
    <property type="match status" value="1"/>
</dbReference>
<sequence length="86" mass="9229">MSTMSIINVTVKCSNDTKYVVTIDPAKTVLQFKDAIATQADTPAERQRLIYSGRVLKDADTLDSYKIADGHTVHMVRGAAPGGSSS</sequence>
<dbReference type="InterPro" id="IPR015496">
    <property type="entry name" value="Ubiquilin"/>
</dbReference>
<evidence type="ECO:0000313" key="2">
    <source>
        <dbReference type="EMBL" id="RUS14732.1"/>
    </source>
</evidence>
<dbReference type="EMBL" id="RBNJ01026777">
    <property type="protein sequence ID" value="RUS14732.1"/>
    <property type="molecule type" value="Genomic_DNA"/>
</dbReference>
<dbReference type="GO" id="GO:0005829">
    <property type="term" value="C:cytosol"/>
    <property type="evidence" value="ECO:0007669"/>
    <property type="project" value="TreeGrafter"/>
</dbReference>
<dbReference type="SUPFAM" id="SSF54236">
    <property type="entry name" value="Ubiquitin-like"/>
    <property type="match status" value="1"/>
</dbReference>
<proteinExistence type="predicted"/>
<name>A0A433PB26_9FUNG</name>
<keyword evidence="3" id="KW-1185">Reference proteome</keyword>
<evidence type="ECO:0000259" key="1">
    <source>
        <dbReference type="PROSITE" id="PS50053"/>
    </source>
</evidence>
<gene>
    <name evidence="2" type="ORF">BC938DRAFT_477252</name>
</gene>
<dbReference type="FunFam" id="3.10.20.90:FF:000205">
    <property type="entry name" value="2'-5'-oligoadenylate synthase-like protein 2"/>
    <property type="match status" value="1"/>
</dbReference>
<dbReference type="CDD" id="cd16106">
    <property type="entry name" value="Ubl_Dsk2p_like"/>
    <property type="match status" value="1"/>
</dbReference>
<dbReference type="PANTHER" id="PTHR10677">
    <property type="entry name" value="UBIQUILIN"/>
    <property type="match status" value="1"/>
</dbReference>
<dbReference type="Gene3D" id="3.10.20.90">
    <property type="entry name" value="Phosphatidylinositol 3-kinase Catalytic Subunit, Chain A, domain 1"/>
    <property type="match status" value="1"/>
</dbReference>
<evidence type="ECO:0000313" key="3">
    <source>
        <dbReference type="Proteomes" id="UP000274822"/>
    </source>
</evidence>
<reference evidence="2 3" key="1">
    <citation type="journal article" date="2018" name="New Phytol.">
        <title>Phylogenomics of Endogonaceae and evolution of mycorrhizas within Mucoromycota.</title>
        <authorList>
            <person name="Chang Y."/>
            <person name="Desiro A."/>
            <person name="Na H."/>
            <person name="Sandor L."/>
            <person name="Lipzen A."/>
            <person name="Clum A."/>
            <person name="Barry K."/>
            <person name="Grigoriev I.V."/>
            <person name="Martin F.M."/>
            <person name="Stajich J.E."/>
            <person name="Smith M.E."/>
            <person name="Bonito G."/>
            <person name="Spatafora J.W."/>
        </authorList>
    </citation>
    <scope>NUCLEOTIDE SEQUENCE [LARGE SCALE GENOMIC DNA]</scope>
    <source>
        <strain evidence="2 3">AD002</strain>
    </source>
</reference>